<organism evidence="1">
    <name type="scientific">marine sediment metagenome</name>
    <dbReference type="NCBI Taxonomy" id="412755"/>
    <lineage>
        <taxon>unclassified sequences</taxon>
        <taxon>metagenomes</taxon>
        <taxon>ecological metagenomes</taxon>
    </lineage>
</organism>
<proteinExistence type="predicted"/>
<protein>
    <submittedName>
        <fullName evidence="1">Uncharacterized protein</fullName>
    </submittedName>
</protein>
<reference evidence="1" key="1">
    <citation type="journal article" date="2014" name="Front. Microbiol.">
        <title>High frequency of phylogenetically diverse reductive dehalogenase-homologous genes in deep subseafloor sedimentary metagenomes.</title>
        <authorList>
            <person name="Kawai M."/>
            <person name="Futagami T."/>
            <person name="Toyoda A."/>
            <person name="Takaki Y."/>
            <person name="Nishi S."/>
            <person name="Hori S."/>
            <person name="Arai W."/>
            <person name="Tsubouchi T."/>
            <person name="Morono Y."/>
            <person name="Uchiyama I."/>
            <person name="Ito T."/>
            <person name="Fujiyama A."/>
            <person name="Inagaki F."/>
            <person name="Takami H."/>
        </authorList>
    </citation>
    <scope>NUCLEOTIDE SEQUENCE</scope>
    <source>
        <strain evidence="1">Expedition CK06-06</strain>
    </source>
</reference>
<comment type="caution">
    <text evidence="1">The sequence shown here is derived from an EMBL/GenBank/DDBJ whole genome shotgun (WGS) entry which is preliminary data.</text>
</comment>
<gene>
    <name evidence="1" type="ORF">S03H2_13054</name>
</gene>
<sequence length="97" mass="11047">MEKLTLFNIGLKCDLDQYNGYVAAENASEAEEMARETVLLDHLGRWAQEERDMVIEEMAVEGKTPSEDDLDKIIKGQVEELENMRLTTLIEMGEVLV</sequence>
<accession>X1FZB5</accession>
<name>X1FZB5_9ZZZZ</name>
<dbReference type="EMBL" id="BARU01006633">
    <property type="protein sequence ID" value="GAH34684.1"/>
    <property type="molecule type" value="Genomic_DNA"/>
</dbReference>
<dbReference type="AlphaFoldDB" id="X1FZB5"/>
<evidence type="ECO:0000313" key="1">
    <source>
        <dbReference type="EMBL" id="GAH34684.1"/>
    </source>
</evidence>